<sequence length="201" mass="23783">MLAGIFVLFVFTFAVKRTPENNYKNLNQTDKQLFDELTLQYKTFAEKSEQIWTANYRYDKKPLILIRSVKNKFIWNYIYLVNAGKLIDTSKYTKIHFPGNPYLQDVYATTSLGTTSLQYWFPFAFDYSTLGNQEVLAFKYYPELFKNGVTFPDFSFFSMHEAFHLYAQKDWKYDADAKASTNPYPHNNENYNLLKKRICAD</sequence>
<proteinExistence type="predicted"/>
<reference evidence="1 2" key="1">
    <citation type="submission" date="2015-01" db="EMBL/GenBank/DDBJ databases">
        <title>Draft genome sequence of Pedobacter sp. NL19 isolated from sludge of an effluent treatment pond in an abandoned uranium mine.</title>
        <authorList>
            <person name="Santos T."/>
            <person name="Caetano T."/>
            <person name="Covas C."/>
            <person name="Cruz A."/>
            <person name="Mendo S."/>
        </authorList>
    </citation>
    <scope>NUCLEOTIDE SEQUENCE [LARGE SCALE GENOMIC DNA]</scope>
    <source>
        <strain evidence="1 2">NL19</strain>
    </source>
</reference>
<comment type="caution">
    <text evidence="1">The sequence shown here is derived from an EMBL/GenBank/DDBJ whole genome shotgun (WGS) entry which is preliminary data.</text>
</comment>
<protein>
    <submittedName>
        <fullName evidence="1">Uncharacterized protein</fullName>
    </submittedName>
</protein>
<keyword evidence="2" id="KW-1185">Reference proteome</keyword>
<evidence type="ECO:0000313" key="1">
    <source>
        <dbReference type="EMBL" id="KIO74588.1"/>
    </source>
</evidence>
<accession>A0A0D0EYX6</accession>
<dbReference type="AlphaFoldDB" id="A0A0D0EYX6"/>
<organism evidence="1 2">
    <name type="scientific">Pedobacter lusitanus</name>
    <dbReference type="NCBI Taxonomy" id="1503925"/>
    <lineage>
        <taxon>Bacteria</taxon>
        <taxon>Pseudomonadati</taxon>
        <taxon>Bacteroidota</taxon>
        <taxon>Sphingobacteriia</taxon>
        <taxon>Sphingobacteriales</taxon>
        <taxon>Sphingobacteriaceae</taxon>
        <taxon>Pedobacter</taxon>
    </lineage>
</organism>
<gene>
    <name evidence="1" type="ORF">TH53_25600</name>
</gene>
<name>A0A0D0EYX6_9SPHI</name>
<dbReference type="EMBL" id="JXRA01000159">
    <property type="protein sequence ID" value="KIO74588.1"/>
    <property type="molecule type" value="Genomic_DNA"/>
</dbReference>
<evidence type="ECO:0000313" key="2">
    <source>
        <dbReference type="Proteomes" id="UP000032049"/>
    </source>
</evidence>
<dbReference type="Proteomes" id="UP000032049">
    <property type="component" value="Unassembled WGS sequence"/>
</dbReference>